<protein>
    <recommendedName>
        <fullName evidence="1">DUF6879 domain-containing protein</fullName>
    </recommendedName>
</protein>
<gene>
    <name evidence="2" type="ORF">F4561_000826</name>
</gene>
<keyword evidence="3" id="KW-1185">Reference proteome</keyword>
<dbReference type="EMBL" id="JACHJT010000001">
    <property type="protein sequence ID" value="MBB4930006.1"/>
    <property type="molecule type" value="Genomic_DNA"/>
</dbReference>
<evidence type="ECO:0000313" key="2">
    <source>
        <dbReference type="EMBL" id="MBB4930006.1"/>
    </source>
</evidence>
<comment type="caution">
    <text evidence="2">The sequence shown here is derived from an EMBL/GenBank/DDBJ whole genome shotgun (WGS) entry which is preliminary data.</text>
</comment>
<feature type="domain" description="DUF6879" evidence="1">
    <location>
        <begin position="38"/>
        <end position="194"/>
    </location>
</feature>
<accession>A0A7W7RDJ0</accession>
<name>A0A7W7RDJ0_9ACTN</name>
<proteinExistence type="predicted"/>
<dbReference type="RefSeq" id="WP_184574903.1">
    <property type="nucleotide sequence ID" value="NZ_JACHJT010000001.1"/>
</dbReference>
<organism evidence="2 3">
    <name type="scientific">Lipingzhangella halophila</name>
    <dbReference type="NCBI Taxonomy" id="1783352"/>
    <lineage>
        <taxon>Bacteria</taxon>
        <taxon>Bacillati</taxon>
        <taxon>Actinomycetota</taxon>
        <taxon>Actinomycetes</taxon>
        <taxon>Streptosporangiales</taxon>
        <taxon>Nocardiopsidaceae</taxon>
        <taxon>Lipingzhangella</taxon>
    </lineage>
</organism>
<reference evidence="2 3" key="1">
    <citation type="submission" date="2020-08" db="EMBL/GenBank/DDBJ databases">
        <title>Sequencing the genomes of 1000 actinobacteria strains.</title>
        <authorList>
            <person name="Klenk H.-P."/>
        </authorList>
    </citation>
    <scope>NUCLEOTIDE SEQUENCE [LARGE SCALE GENOMIC DNA]</scope>
    <source>
        <strain evidence="2 3">DSM 102030</strain>
    </source>
</reference>
<evidence type="ECO:0000313" key="3">
    <source>
        <dbReference type="Proteomes" id="UP000523007"/>
    </source>
</evidence>
<dbReference type="Proteomes" id="UP000523007">
    <property type="component" value="Unassembled WGS sequence"/>
</dbReference>
<evidence type="ECO:0000259" key="1">
    <source>
        <dbReference type="Pfam" id="PF21806"/>
    </source>
</evidence>
<dbReference type="AlphaFoldDB" id="A0A7W7RDJ0"/>
<dbReference type="InterPro" id="IPR049244">
    <property type="entry name" value="DUF6879"/>
</dbReference>
<dbReference type="Pfam" id="PF21806">
    <property type="entry name" value="DUF6879"/>
    <property type="match status" value="1"/>
</dbReference>
<sequence>MTDSIFDQIRAAEGIVLDRSTYHADSDREQEKLDDGVIWKLERAQFFNEVGDSAWDAFVAGDWARVMEIFESEREAIRKDVRDNAAQGLEFRRVRIVEDPPTPYLRWESQSHRIFVECGHAIRALDAAEVAPLETTAQLPELMVYGQRVLYQVRYDDQWTPIGAKRVNDASLVDGAATAIAELWERSEPFLDYFERAISGLSVPRITRSD</sequence>